<evidence type="ECO:0000313" key="4">
    <source>
        <dbReference type="EMBL" id="CDQ41099.1"/>
    </source>
</evidence>
<dbReference type="PANTHER" id="PTHR12526">
    <property type="entry name" value="GLYCOSYLTRANSFERASE"/>
    <property type="match status" value="1"/>
</dbReference>
<dbReference type="STRING" id="1462526.BN990_03452"/>
<dbReference type="Proteomes" id="UP000028875">
    <property type="component" value="Unassembled WGS sequence"/>
</dbReference>
<gene>
    <name evidence="4" type="ORF">BN990_03452</name>
</gene>
<dbReference type="Gene3D" id="3.40.50.2000">
    <property type="entry name" value="Glycogen Phosphorylase B"/>
    <property type="match status" value="2"/>
</dbReference>
<sequence>MTKTVCFLVSEHPFLDARIFKKEAKSLHKSGYHVTMIVPKRDGYLFDIDGTTFTDQYLEDSFYHEGIKIITYDQMYPEKHIKALHYNLKSGKYIRFTDPLTQLGIQQQADFYHAHEFFSLYCGVGIKRCLMSKGKPCNLIYDSHELEPDPLINQSSKTKKLKNEMLESMIKEIDYLITVSESIKAWHLSVNPTIPVEVIYNSPPLATDFKLSKNGKSQLILTFEGTINKKRGSFDKLVKIIEIVNQQLDVKAKIIGGFKGKEAKQQLERLPDHIQDNIQFTGWIPYEKIPQVMRDVDIGWIDLDAAHSLNNRYAMPNKFFSYLNNGIPVLVNQCEDMATFIHYYQCGYVVPKLQATARDYVEALIALSANRNELAEMKYQARNVMESTFSWEHMEKRLINVYQQLTETS</sequence>
<dbReference type="AlphaFoldDB" id="A0A024QF35"/>
<dbReference type="RefSeq" id="WP_021288782.1">
    <property type="nucleotide sequence ID" value="NZ_BNER01000007.1"/>
</dbReference>
<evidence type="ECO:0000259" key="3">
    <source>
        <dbReference type="Pfam" id="PF13439"/>
    </source>
</evidence>
<reference evidence="4 5" key="1">
    <citation type="submission" date="2014-03" db="EMBL/GenBank/DDBJ databases">
        <authorList>
            <person name="Urmite Genomes U."/>
        </authorList>
    </citation>
    <scope>NUCLEOTIDE SEQUENCE [LARGE SCALE GENOMIC DNA]</scope>
    <source>
        <strain evidence="4 5">Vm-5</strain>
    </source>
</reference>
<organism evidence="4 5">
    <name type="scientific">Virgibacillus massiliensis</name>
    <dbReference type="NCBI Taxonomy" id="1462526"/>
    <lineage>
        <taxon>Bacteria</taxon>
        <taxon>Bacillati</taxon>
        <taxon>Bacillota</taxon>
        <taxon>Bacilli</taxon>
        <taxon>Bacillales</taxon>
        <taxon>Bacillaceae</taxon>
        <taxon>Virgibacillus</taxon>
    </lineage>
</organism>
<dbReference type="EMBL" id="CCDP010000002">
    <property type="protein sequence ID" value="CDQ41099.1"/>
    <property type="molecule type" value="Genomic_DNA"/>
</dbReference>
<protein>
    <submittedName>
        <fullName evidence="4">Beta-1,6-galactofuranosyltransferase</fullName>
    </submittedName>
</protein>
<evidence type="ECO:0000256" key="2">
    <source>
        <dbReference type="ARBA" id="ARBA00022679"/>
    </source>
</evidence>
<dbReference type="Pfam" id="PF13692">
    <property type="entry name" value="Glyco_trans_1_4"/>
    <property type="match status" value="1"/>
</dbReference>
<dbReference type="InterPro" id="IPR028098">
    <property type="entry name" value="Glyco_trans_4-like_N"/>
</dbReference>
<name>A0A024QF35_9BACI</name>
<keyword evidence="1" id="KW-0328">Glycosyltransferase</keyword>
<dbReference type="Pfam" id="PF13439">
    <property type="entry name" value="Glyco_transf_4"/>
    <property type="match status" value="1"/>
</dbReference>
<proteinExistence type="predicted"/>
<keyword evidence="2 4" id="KW-0808">Transferase</keyword>
<evidence type="ECO:0000256" key="1">
    <source>
        <dbReference type="ARBA" id="ARBA00022676"/>
    </source>
</evidence>
<feature type="domain" description="Glycosyltransferase subfamily 4-like N-terminal" evidence="3">
    <location>
        <begin position="24"/>
        <end position="201"/>
    </location>
</feature>
<dbReference type="eggNOG" id="COG0438">
    <property type="taxonomic scope" value="Bacteria"/>
</dbReference>
<comment type="caution">
    <text evidence="4">The sequence shown here is derived from an EMBL/GenBank/DDBJ whole genome shotgun (WGS) entry which is preliminary data.</text>
</comment>
<keyword evidence="5" id="KW-1185">Reference proteome</keyword>
<evidence type="ECO:0000313" key="5">
    <source>
        <dbReference type="Proteomes" id="UP000028875"/>
    </source>
</evidence>
<dbReference type="OrthoDB" id="9813214at2"/>
<dbReference type="GO" id="GO:0016757">
    <property type="term" value="F:glycosyltransferase activity"/>
    <property type="evidence" value="ECO:0007669"/>
    <property type="project" value="UniProtKB-KW"/>
</dbReference>
<dbReference type="PANTHER" id="PTHR12526:SF629">
    <property type="entry name" value="TEICHURONIC ACID BIOSYNTHESIS GLYCOSYLTRANSFERASE TUAH-RELATED"/>
    <property type="match status" value="1"/>
</dbReference>
<accession>A0A024QF35</accession>
<reference evidence="5" key="2">
    <citation type="submission" date="2014-05" db="EMBL/GenBank/DDBJ databases">
        <title>Draft genome sequence of Virgibacillus massiliensis Vm-5.</title>
        <authorList>
            <person name="Khelaifia S."/>
            <person name="Croce O."/>
            <person name="Lagier J.C."/>
            <person name="Raoult D."/>
        </authorList>
    </citation>
    <scope>NUCLEOTIDE SEQUENCE [LARGE SCALE GENOMIC DNA]</scope>
    <source>
        <strain evidence="5">Vm-5</strain>
    </source>
</reference>
<dbReference type="SUPFAM" id="SSF53756">
    <property type="entry name" value="UDP-Glycosyltransferase/glycogen phosphorylase"/>
    <property type="match status" value="1"/>
</dbReference>